<feature type="domain" description="Reverse transcriptase" evidence="1">
    <location>
        <begin position="1"/>
        <end position="95"/>
    </location>
</feature>
<accession>A0A4D5RV85</accession>
<dbReference type="EMBL" id="GHJT01006645">
    <property type="protein sequence ID" value="MOY40616.1"/>
    <property type="molecule type" value="Transcribed_RNA"/>
</dbReference>
<dbReference type="PROSITE" id="PS50878">
    <property type="entry name" value="RT_POL"/>
    <property type="match status" value="1"/>
</dbReference>
<dbReference type="Pfam" id="PF00078">
    <property type="entry name" value="RVT_1"/>
    <property type="match status" value="1"/>
</dbReference>
<reference evidence="2" key="1">
    <citation type="submission" date="2019-04" db="EMBL/GenBank/DDBJ databases">
        <title>An insight into the mialome of Ixodes scapularis.</title>
        <authorList>
            <person name="Ribeiro J.M."/>
            <person name="Mather T.N."/>
            <person name="Karim S."/>
        </authorList>
    </citation>
    <scope>NUCLEOTIDE SEQUENCE</scope>
</reference>
<sequence>MSPLLFALYLEPLCKIIMADESIQGVNLGTGPTKILAYADDVAIVCSSKRELELAVKHLSDFSNASGAVMNMSKSTGAWLGPWITKPERYLGMNWSCSVSKYLGIELETLSLSTGREGIHLNKVHGKMSEWHGRYLSFFNRSFVCNSVFFSSVWYAAQVVPSRQVDIHKFHRICATFIWQSLFERMRRTNLFLSLSKGGMGLVNLELKIKVNRLLFFRDQIHPVLARSLKCLGGRYLSAWQVSTEEASRRAPVLRFYKEIEDAITFFQSRFSWDYLIQANRKKLYWDTIDLVIPPPMYRSPPESVEGSTVFKKLRKYPVKTCIKDFFVKFHTGVAC</sequence>
<dbReference type="PANTHER" id="PTHR31635:SF196">
    <property type="entry name" value="REVERSE TRANSCRIPTASE DOMAIN-CONTAINING PROTEIN-RELATED"/>
    <property type="match status" value="1"/>
</dbReference>
<organism evidence="2">
    <name type="scientific">Ixodes scapularis</name>
    <name type="common">Black-legged tick</name>
    <name type="synonym">Deer tick</name>
    <dbReference type="NCBI Taxonomy" id="6945"/>
    <lineage>
        <taxon>Eukaryota</taxon>
        <taxon>Metazoa</taxon>
        <taxon>Ecdysozoa</taxon>
        <taxon>Arthropoda</taxon>
        <taxon>Chelicerata</taxon>
        <taxon>Arachnida</taxon>
        <taxon>Acari</taxon>
        <taxon>Parasitiformes</taxon>
        <taxon>Ixodida</taxon>
        <taxon>Ixodoidea</taxon>
        <taxon>Ixodidae</taxon>
        <taxon>Ixodinae</taxon>
        <taxon>Ixodes</taxon>
    </lineage>
</organism>
<proteinExistence type="predicted"/>
<evidence type="ECO:0000259" key="1">
    <source>
        <dbReference type="PROSITE" id="PS50878"/>
    </source>
</evidence>
<dbReference type="InterPro" id="IPR000477">
    <property type="entry name" value="RT_dom"/>
</dbReference>
<dbReference type="AlphaFoldDB" id="A0A4D5RV85"/>
<evidence type="ECO:0000313" key="2">
    <source>
        <dbReference type="EMBL" id="MOY40616.1"/>
    </source>
</evidence>
<protein>
    <submittedName>
        <fullName evidence="2">Putative tick transposon</fullName>
    </submittedName>
</protein>
<dbReference type="VEuPathDB" id="VectorBase:ISCW000917"/>
<name>A0A4D5RV85_IXOSC</name>
<dbReference type="PANTHER" id="PTHR31635">
    <property type="entry name" value="REVERSE TRANSCRIPTASE DOMAIN-CONTAINING PROTEIN-RELATED"/>
    <property type="match status" value="1"/>
</dbReference>